<keyword evidence="3 17" id="KW-0633">Potassium transport</keyword>
<gene>
    <name evidence="25" type="primary">kcnj20</name>
    <name evidence="22 24" type="synonym">LOC100492899</name>
</gene>
<keyword evidence="7 19" id="KW-1133">Transmembrane helix</keyword>
<dbReference type="InterPro" id="IPR040445">
    <property type="entry name" value="Kir_TM"/>
</dbReference>
<dbReference type="InterPro" id="IPR014756">
    <property type="entry name" value="Ig_E-set"/>
</dbReference>
<feature type="compositionally biased region" description="Polar residues" evidence="18">
    <location>
        <begin position="186"/>
        <end position="196"/>
    </location>
</feature>
<evidence type="ECO:0000256" key="15">
    <source>
        <dbReference type="ARBA" id="ARBA00076077"/>
    </source>
</evidence>
<comment type="subcellular location">
    <subcellularLocation>
        <location evidence="1 17">Membrane</location>
        <topology evidence="1 17">Multi-pass membrane protein</topology>
    </subcellularLocation>
</comment>
<evidence type="ECO:0000313" key="25">
    <source>
        <dbReference type="Xenbase" id="XB-GENE-25875140"/>
    </source>
</evidence>
<evidence type="ECO:0000313" key="22">
    <source>
        <dbReference type="Ensembl" id="ENSXETP00000076303"/>
    </source>
</evidence>
<dbReference type="Pfam" id="PF17655">
    <property type="entry name" value="IRK_C"/>
    <property type="match status" value="1"/>
</dbReference>
<dbReference type="Bgee" id="ENSXETG00000022975">
    <property type="expression patterns" value="Expressed in testis and 1 other cell type or tissue"/>
</dbReference>
<feature type="region of interest" description="Disordered" evidence="18">
    <location>
        <begin position="108"/>
        <end position="143"/>
    </location>
</feature>
<dbReference type="InterPro" id="IPR013518">
    <property type="entry name" value="K_chnl_inward-rec_Kir_cyto"/>
</dbReference>
<evidence type="ECO:0000256" key="4">
    <source>
        <dbReference type="ARBA" id="ARBA00022692"/>
    </source>
</evidence>
<dbReference type="GO" id="GO:1990573">
    <property type="term" value="P:potassium ion import across plasma membrane"/>
    <property type="evidence" value="ECO:0000318"/>
    <property type="project" value="GO_Central"/>
</dbReference>
<dbReference type="PANTHER" id="PTHR11767:SF116">
    <property type="entry name" value="G PROTEIN-ACTIVATED INWARD RECTIFIER POTASSIUM CHANNEL 4"/>
    <property type="match status" value="1"/>
</dbReference>
<evidence type="ECO:0000256" key="6">
    <source>
        <dbReference type="ARBA" id="ARBA00022958"/>
    </source>
</evidence>
<feature type="region of interest" description="Disordered" evidence="18">
    <location>
        <begin position="1"/>
        <end position="24"/>
    </location>
</feature>
<feature type="domain" description="Potassium channel inwardly rectifying transmembrane" evidence="20">
    <location>
        <begin position="228"/>
        <end position="367"/>
    </location>
</feature>
<feature type="domain" description="Inward rectifier potassium channel C-terminal" evidence="21">
    <location>
        <begin position="374"/>
        <end position="545"/>
    </location>
</feature>
<dbReference type="AlphaFoldDB" id="A0A6I8QVL8"/>
<dbReference type="GO" id="GO:0005242">
    <property type="term" value="F:inward rectifier potassium channel activity"/>
    <property type="evidence" value="ECO:0000318"/>
    <property type="project" value="GO_Central"/>
</dbReference>
<protein>
    <recommendedName>
        <fullName evidence="14">G protein-activated inward rectifier potassium channel 3</fullName>
    </recommendedName>
    <alternativeName>
        <fullName evidence="16">Inward rectifier K(+) channel Kir3.3</fullName>
    </alternativeName>
    <alternativeName>
        <fullName evidence="15">Potassium channel, inwardly rectifying subfamily J member 9</fullName>
    </alternativeName>
</protein>
<dbReference type="PRINTS" id="PR01320">
    <property type="entry name" value="KIRCHANNEL"/>
</dbReference>
<comment type="similarity">
    <text evidence="12">Belongs to the inward rectifier-type potassium channel (TC 1.A.2.1) family. KCNJ9 subfamily.</text>
</comment>
<dbReference type="InterPro" id="IPR041647">
    <property type="entry name" value="IRK_C"/>
</dbReference>
<evidence type="ECO:0000256" key="2">
    <source>
        <dbReference type="ARBA" id="ARBA00022448"/>
    </source>
</evidence>
<proteinExistence type="inferred from homology"/>
<dbReference type="AGR" id="Xenbase:XB-GENE-25875140"/>
<feature type="region of interest" description="Disordered" evidence="18">
    <location>
        <begin position="574"/>
        <end position="603"/>
    </location>
</feature>
<evidence type="ECO:0000256" key="14">
    <source>
        <dbReference type="ARBA" id="ARBA00072191"/>
    </source>
</evidence>
<dbReference type="GO" id="GO:0034702">
    <property type="term" value="C:monoatomic ion channel complex"/>
    <property type="evidence" value="ECO:0007669"/>
    <property type="project" value="UniProtKB-KW"/>
</dbReference>
<keyword evidence="2 17" id="KW-0813">Transport</keyword>
<dbReference type="OrthoDB" id="273257at2759"/>
<dbReference type="Ensembl" id="ENSXETT00000086218">
    <property type="protein sequence ID" value="ENSXETP00000076303"/>
    <property type="gene ID" value="ENSXETG00000022975"/>
</dbReference>
<accession>A0A6I8QVL8</accession>
<evidence type="ECO:0000256" key="16">
    <source>
        <dbReference type="ARBA" id="ARBA00081071"/>
    </source>
</evidence>
<evidence type="ECO:0000256" key="13">
    <source>
        <dbReference type="ARBA" id="ARBA00062687"/>
    </source>
</evidence>
<feature type="transmembrane region" description="Helical" evidence="19">
    <location>
        <begin position="339"/>
        <end position="362"/>
    </location>
</feature>
<dbReference type="Gene3D" id="1.10.287.70">
    <property type="match status" value="1"/>
</dbReference>
<feature type="compositionally biased region" description="Basic and acidic residues" evidence="18">
    <location>
        <begin position="594"/>
        <end position="603"/>
    </location>
</feature>
<reference evidence="22" key="2">
    <citation type="submission" date="2020-05" db="UniProtKB">
        <authorList>
            <consortium name="Ensembl"/>
        </authorList>
    </citation>
    <scope>IDENTIFICATION</scope>
</reference>
<evidence type="ECO:0000313" key="23">
    <source>
        <dbReference type="Proteomes" id="UP000008143"/>
    </source>
</evidence>
<dbReference type="Gene3D" id="2.60.40.1400">
    <property type="entry name" value="G protein-activated inward rectifier potassium channel 1"/>
    <property type="match status" value="1"/>
</dbReference>
<evidence type="ECO:0000256" key="3">
    <source>
        <dbReference type="ARBA" id="ARBA00022538"/>
    </source>
</evidence>
<dbReference type="PANTHER" id="PTHR11767">
    <property type="entry name" value="INWARD RECTIFIER POTASSIUM CHANNEL"/>
    <property type="match status" value="1"/>
</dbReference>
<evidence type="ECO:0000256" key="19">
    <source>
        <dbReference type="SAM" id="Phobius"/>
    </source>
</evidence>
<evidence type="ECO:0000259" key="20">
    <source>
        <dbReference type="Pfam" id="PF01007"/>
    </source>
</evidence>
<keyword evidence="6 17" id="KW-0630">Potassium</keyword>
<keyword evidence="5 17" id="KW-0851">Voltage-gated channel</keyword>
<evidence type="ECO:0000256" key="12">
    <source>
        <dbReference type="ARBA" id="ARBA00061604"/>
    </source>
</evidence>
<dbReference type="Pfam" id="PF01007">
    <property type="entry name" value="IRK"/>
    <property type="match status" value="1"/>
</dbReference>
<feature type="compositionally biased region" description="Basic and acidic residues" evidence="18">
    <location>
        <begin position="578"/>
        <end position="588"/>
    </location>
</feature>
<keyword evidence="8 17" id="KW-0406">Ion transport</keyword>
<evidence type="ECO:0000256" key="7">
    <source>
        <dbReference type="ARBA" id="ARBA00022989"/>
    </source>
</evidence>
<keyword evidence="9 19" id="KW-0472">Membrane</keyword>
<dbReference type="FunFam" id="2.60.40.1400:FF:000001">
    <property type="entry name" value="G protein-activated inward rectifier potassium channel 2"/>
    <property type="match status" value="1"/>
</dbReference>
<dbReference type="GO" id="GO:0005886">
    <property type="term" value="C:plasma membrane"/>
    <property type="evidence" value="ECO:0000318"/>
    <property type="project" value="GO_Central"/>
</dbReference>
<evidence type="ECO:0000313" key="24">
    <source>
        <dbReference type="RefSeq" id="XP_017951170.2"/>
    </source>
</evidence>
<keyword evidence="23" id="KW-1185">Reference proteome</keyword>
<evidence type="ECO:0000256" key="11">
    <source>
        <dbReference type="ARBA" id="ARBA00034430"/>
    </source>
</evidence>
<name>A0A6I8QVL8_XENTR</name>
<dbReference type="FunFam" id="1.10.287.70:FF:000019">
    <property type="entry name" value="G protein-activated inward rectifier potassium channel 1"/>
    <property type="match status" value="1"/>
</dbReference>
<evidence type="ECO:0000256" key="10">
    <source>
        <dbReference type="ARBA" id="ARBA00023303"/>
    </source>
</evidence>
<evidence type="ECO:0000259" key="21">
    <source>
        <dbReference type="Pfam" id="PF17655"/>
    </source>
</evidence>
<evidence type="ECO:0000256" key="1">
    <source>
        <dbReference type="ARBA" id="ARBA00004141"/>
    </source>
</evidence>
<feature type="region of interest" description="Disordered" evidence="18">
    <location>
        <begin position="174"/>
        <end position="196"/>
    </location>
</feature>
<comment type="subunit">
    <text evidence="13">Associates with KCNJ3/GIRK1 to form a G-protein-activated heteromultimer pore-forming unit. Interacts (via PDZ-binding motif) with SNX27 (via PDZ domain); the interaction is required when endocytosed to prevent degradation in lysosomes and promote recycling to the plasma membrane.</text>
</comment>
<dbReference type="Proteomes" id="UP000008143">
    <property type="component" value="Chromosome 7"/>
</dbReference>
<keyword evidence="10 17" id="KW-0407">Ion channel</keyword>
<dbReference type="SUPFAM" id="SSF81296">
    <property type="entry name" value="E set domains"/>
    <property type="match status" value="1"/>
</dbReference>
<reference evidence="24" key="3">
    <citation type="submission" date="2025-04" db="UniProtKB">
        <authorList>
            <consortium name="RefSeq"/>
        </authorList>
    </citation>
    <scope>IDENTIFICATION</scope>
    <source>
        <strain evidence="24">Nigerian</strain>
        <tissue evidence="24">Liver and blood</tissue>
    </source>
</reference>
<keyword evidence="4 17" id="KW-0812">Transmembrane</keyword>
<dbReference type="GeneTree" id="ENSGT01080000257365"/>
<dbReference type="RefSeq" id="XP_017951170.2">
    <property type="nucleotide sequence ID" value="XM_018095681.2"/>
</dbReference>
<evidence type="ECO:0000256" key="5">
    <source>
        <dbReference type="ARBA" id="ARBA00022882"/>
    </source>
</evidence>
<evidence type="ECO:0000256" key="8">
    <source>
        <dbReference type="ARBA" id="ARBA00023065"/>
    </source>
</evidence>
<dbReference type="Xenbase" id="XB-GENE-25875140">
    <property type="gene designation" value="kcnj20"/>
</dbReference>
<dbReference type="OMA" id="QKPEMIA"/>
<dbReference type="GO" id="GO:0034765">
    <property type="term" value="P:regulation of monoatomic ion transmembrane transport"/>
    <property type="evidence" value="ECO:0000318"/>
    <property type="project" value="GO_Central"/>
</dbReference>
<dbReference type="KEGG" id="xtr:100492899"/>
<evidence type="ECO:0000256" key="17">
    <source>
        <dbReference type="RuleBase" id="RU003822"/>
    </source>
</evidence>
<dbReference type="SUPFAM" id="SSF81324">
    <property type="entry name" value="Voltage-gated potassium channels"/>
    <property type="match status" value="1"/>
</dbReference>
<sequence>MDLPVPSSSSMHLQQDNGSCVQNNINDNRLKVEDPRVRRYSIPPAKTPTAKHMLAYLPRPPTDTSKYGTFPQKPESMVVSETSCDEYHEKTEHNGPKKGSIISSFIPLSHANSTKESRQRRSSTVDRTSSTAATQLVKHRPSVTINTEDLPRYQRAGKQETPIQEVGNKWHPKHALSVPNIPMRSKTPTRSVVSAPVTTKSHRMRCKLMYDDRQLFNLTNRQTRQRYVTKDGKCRVNLGRIEEKSRFLSDIFTTIVDLKYRWFIFVFMLCYIVTWVAFAVIYFVDALLRDDVNHIGDPKWKPCIDNVDNFLSALLFSVETQRTIGYGTRMVSADCPEGVILIMAQSILGSMIDALMVGCMFVKISRPKKRAETLIFSKKCVVSHRDEKLCLMFRIGDLRDSHMVDAKIRAKLIKSRQTKEGEFIPLEQSEINLGYDTGEDRLFLVEPQIICHFINDHSPFWEMTAESLKREEFEIIVILEGIVEATGMTCQAKTSYTEDEILWGHRFEPCMTLEKGAFRVDYSHFDKTFDVQTPWSSAKEMHEQKEMEQNDRSTLSLYWDNMLQTCLPDDSNTGSEDFIQHNQDKVYNAEEEYKESKSNDLDI</sequence>
<evidence type="ECO:0000256" key="9">
    <source>
        <dbReference type="ARBA" id="ARBA00023136"/>
    </source>
</evidence>
<feature type="transmembrane region" description="Helical" evidence="19">
    <location>
        <begin position="262"/>
        <end position="284"/>
    </location>
</feature>
<dbReference type="InterPro" id="IPR016449">
    <property type="entry name" value="K_chnl_inward-rec_Kir"/>
</dbReference>
<feature type="compositionally biased region" description="Low complexity" evidence="18">
    <location>
        <begin position="125"/>
        <end position="134"/>
    </location>
</feature>
<reference evidence="22" key="1">
    <citation type="journal article" date="2010" name="Science">
        <title>The genome of the Western clawed frog Xenopus tropicalis.</title>
        <authorList>
            <person name="Hellsten U."/>
            <person name="Harland R.M."/>
            <person name="Gilchrist M.J."/>
            <person name="Hendrix D."/>
            <person name="Jurka J."/>
            <person name="Kapitonov V."/>
            <person name="Ovcharenko I."/>
            <person name="Putnam N.H."/>
            <person name="Shu S."/>
            <person name="Taher L."/>
            <person name="Blitz I.L."/>
            <person name="Blumberg B."/>
            <person name="Dichmann D.S."/>
            <person name="Dubchak I."/>
            <person name="Amaya E."/>
            <person name="Detter J.C."/>
            <person name="Fletcher R."/>
            <person name="Gerhard D.S."/>
            <person name="Goodstein D."/>
            <person name="Graves T."/>
            <person name="Grigoriev I.V."/>
            <person name="Grimwood J."/>
            <person name="Kawashima T."/>
            <person name="Lindquist E."/>
            <person name="Lucas S.M."/>
            <person name="Mead P.E."/>
            <person name="Mitros T."/>
            <person name="Ogino H."/>
            <person name="Ohta Y."/>
            <person name="Poliakov A.V."/>
            <person name="Pollet N."/>
            <person name="Robert J."/>
            <person name="Salamov A."/>
            <person name="Sater A.K."/>
            <person name="Schmutz J."/>
            <person name="Terry A."/>
            <person name="Vize P.D."/>
            <person name="Warren W.C."/>
            <person name="Wells D."/>
            <person name="Wills A."/>
            <person name="Wilson R.K."/>
            <person name="Zimmerman L.B."/>
            <person name="Zorn A.M."/>
            <person name="Grainger R."/>
            <person name="Grammer T."/>
            <person name="Khokha M.K."/>
            <person name="Richardson P.M."/>
            <person name="Rokhsar D.S."/>
        </authorList>
    </citation>
    <scope>NUCLEOTIDE SEQUENCE [LARGE SCALE GENOMIC DNA]</scope>
    <source>
        <strain evidence="22">Nigerian</strain>
    </source>
</reference>
<evidence type="ECO:0000256" key="18">
    <source>
        <dbReference type="SAM" id="MobiDB-lite"/>
    </source>
</evidence>
<comment type="catalytic activity">
    <reaction evidence="11">
        <text>K(+)(in) = K(+)(out)</text>
        <dbReference type="Rhea" id="RHEA:29463"/>
        <dbReference type="ChEBI" id="CHEBI:29103"/>
    </reaction>
</comment>
<organism evidence="22">
    <name type="scientific">Xenopus tropicalis</name>
    <name type="common">Western clawed frog</name>
    <name type="synonym">Silurana tropicalis</name>
    <dbReference type="NCBI Taxonomy" id="8364"/>
    <lineage>
        <taxon>Eukaryota</taxon>
        <taxon>Metazoa</taxon>
        <taxon>Chordata</taxon>
        <taxon>Craniata</taxon>
        <taxon>Vertebrata</taxon>
        <taxon>Euteleostomi</taxon>
        <taxon>Amphibia</taxon>
        <taxon>Batrachia</taxon>
        <taxon>Anura</taxon>
        <taxon>Pipoidea</taxon>
        <taxon>Pipidae</taxon>
        <taxon>Xenopodinae</taxon>
        <taxon>Xenopus</taxon>
        <taxon>Silurana</taxon>
    </lineage>
</organism>